<proteinExistence type="predicted"/>
<protein>
    <submittedName>
        <fullName evidence="1">Uncharacterized protein</fullName>
    </submittedName>
</protein>
<accession>A0A0F8WX88</accession>
<dbReference type="AlphaFoldDB" id="A0A0F8WX88"/>
<feature type="non-terminal residue" evidence="1">
    <location>
        <position position="1"/>
    </location>
</feature>
<organism evidence="1">
    <name type="scientific">marine sediment metagenome</name>
    <dbReference type="NCBI Taxonomy" id="412755"/>
    <lineage>
        <taxon>unclassified sequences</taxon>
        <taxon>metagenomes</taxon>
        <taxon>ecological metagenomes</taxon>
    </lineage>
</organism>
<evidence type="ECO:0000313" key="1">
    <source>
        <dbReference type="EMBL" id="KKK53055.1"/>
    </source>
</evidence>
<sequence>FRALFLNNVDFAATLPDFYVQIVSQYATALFWVKSNGTDASLEQAKEVYAKAERILIQRFQPVGSRV</sequence>
<comment type="caution">
    <text evidence="1">The sequence shown here is derived from an EMBL/GenBank/DDBJ whole genome shotgun (WGS) entry which is preliminary data.</text>
</comment>
<dbReference type="EMBL" id="LAZR01066699">
    <property type="protein sequence ID" value="KKK53055.1"/>
    <property type="molecule type" value="Genomic_DNA"/>
</dbReference>
<reference evidence="1" key="1">
    <citation type="journal article" date="2015" name="Nature">
        <title>Complex archaea that bridge the gap between prokaryotes and eukaryotes.</title>
        <authorList>
            <person name="Spang A."/>
            <person name="Saw J.H."/>
            <person name="Jorgensen S.L."/>
            <person name="Zaremba-Niedzwiedzka K."/>
            <person name="Martijn J."/>
            <person name="Lind A.E."/>
            <person name="van Eijk R."/>
            <person name="Schleper C."/>
            <person name="Guy L."/>
            <person name="Ettema T.J."/>
        </authorList>
    </citation>
    <scope>NUCLEOTIDE SEQUENCE</scope>
</reference>
<gene>
    <name evidence="1" type="ORF">LCGC14_3098610</name>
</gene>
<name>A0A0F8WX88_9ZZZZ</name>